<dbReference type="RefSeq" id="WP_234913043.1">
    <property type="nucleotide sequence ID" value="NZ_JACHBK010000003.1"/>
</dbReference>
<dbReference type="Proteomes" id="UP000585507">
    <property type="component" value="Unassembled WGS sequence"/>
</dbReference>
<evidence type="ECO:0000313" key="2">
    <source>
        <dbReference type="Proteomes" id="UP000585507"/>
    </source>
</evidence>
<sequence length="97" mass="10393">MRGRPAHKPDAMKRRFVETLAGAAVPQAEVAAALGVTVPTLRKHYRLEIQRGGALVEAKLVSNLLRLASGSDGVAVRAIAFALRARFGWSEHAPPRG</sequence>
<evidence type="ECO:0000313" key="1">
    <source>
        <dbReference type="EMBL" id="MBB5535048.1"/>
    </source>
</evidence>
<comment type="caution">
    <text evidence="1">The sequence shown here is derived from an EMBL/GenBank/DDBJ whole genome shotgun (WGS) entry which is preliminary data.</text>
</comment>
<dbReference type="AlphaFoldDB" id="A0A7W8U971"/>
<proteinExistence type="predicted"/>
<accession>A0A7W8U971</accession>
<protein>
    <submittedName>
        <fullName evidence="1">Transcription initiation factor TFIIIB Brf1 subunit/transcription initiation factor TFIIB</fullName>
    </submittedName>
</protein>
<gene>
    <name evidence="1" type="ORF">GGD55_001731</name>
</gene>
<keyword evidence="2" id="KW-1185">Reference proteome</keyword>
<name>A0A7W8U971_9HYPH</name>
<reference evidence="1 2" key="1">
    <citation type="submission" date="2020-08" db="EMBL/GenBank/DDBJ databases">
        <title>Genomic Encyclopedia of Type Strains, Phase IV (KMG-V): Genome sequencing to study the core and pangenomes of soil and plant-associated prokaryotes.</title>
        <authorList>
            <person name="Whitman W."/>
        </authorList>
    </citation>
    <scope>NUCLEOTIDE SEQUENCE [LARGE SCALE GENOMIC DNA]</scope>
    <source>
        <strain evidence="1 2">SEMIA 4084</strain>
    </source>
</reference>
<dbReference type="EMBL" id="JACHBK010000003">
    <property type="protein sequence ID" value="MBB5535048.1"/>
    <property type="molecule type" value="Genomic_DNA"/>
</dbReference>
<organism evidence="1 2">
    <name type="scientific">Rhizobium giardinii</name>
    <dbReference type="NCBI Taxonomy" id="56731"/>
    <lineage>
        <taxon>Bacteria</taxon>
        <taxon>Pseudomonadati</taxon>
        <taxon>Pseudomonadota</taxon>
        <taxon>Alphaproteobacteria</taxon>
        <taxon>Hyphomicrobiales</taxon>
        <taxon>Rhizobiaceae</taxon>
        <taxon>Rhizobium/Agrobacterium group</taxon>
        <taxon>Rhizobium</taxon>
    </lineage>
</organism>